<accession>A0A8T7LTQ4</accession>
<keyword evidence="6" id="KW-1185">Reference proteome</keyword>
<dbReference type="InterPro" id="IPR000914">
    <property type="entry name" value="SBP_5_dom"/>
</dbReference>
<reference evidence="4" key="2">
    <citation type="journal article" date="2024" name="Nature">
        <title>Anoxygenic phototroph of the Chloroflexota uses a type I reaction centre.</title>
        <authorList>
            <person name="Tsuji J.M."/>
            <person name="Shaw N.A."/>
            <person name="Nagashima S."/>
            <person name="Venkiteswaran J.J."/>
            <person name="Schiff S.L."/>
            <person name="Watanabe T."/>
            <person name="Fukui M."/>
            <person name="Hanada S."/>
            <person name="Tank M."/>
            <person name="Neufeld J.D."/>
        </authorList>
    </citation>
    <scope>NUCLEOTIDE SEQUENCE</scope>
    <source>
        <strain evidence="4">L227-S17</strain>
    </source>
</reference>
<protein>
    <submittedName>
        <fullName evidence="3">ABC transporter substrate-binding protein</fullName>
    </submittedName>
</protein>
<dbReference type="EMBL" id="JACATZ010000001">
    <property type="protein sequence ID" value="NWJ44253.1"/>
    <property type="molecule type" value="Genomic_DNA"/>
</dbReference>
<feature type="signal peptide" evidence="1">
    <location>
        <begin position="1"/>
        <end position="22"/>
    </location>
</feature>
<dbReference type="Gene3D" id="3.10.105.10">
    <property type="entry name" value="Dipeptide-binding Protein, Domain 3"/>
    <property type="match status" value="1"/>
</dbReference>
<evidence type="ECO:0000313" key="5">
    <source>
        <dbReference type="Proteomes" id="UP000521676"/>
    </source>
</evidence>
<dbReference type="Gene3D" id="3.40.190.10">
    <property type="entry name" value="Periplasmic binding protein-like II"/>
    <property type="match status" value="1"/>
</dbReference>
<feature type="chain" id="PRO_5035833904" evidence="1">
    <location>
        <begin position="23"/>
        <end position="621"/>
    </location>
</feature>
<dbReference type="Pfam" id="PF00496">
    <property type="entry name" value="SBP_bac_5"/>
    <property type="match status" value="1"/>
</dbReference>
<dbReference type="AlphaFoldDB" id="A0A8T7LTQ4"/>
<dbReference type="SUPFAM" id="SSF53850">
    <property type="entry name" value="Periplasmic binding protein-like II"/>
    <property type="match status" value="1"/>
</dbReference>
<dbReference type="InterPro" id="IPR030678">
    <property type="entry name" value="Peptide/Ni-bd"/>
</dbReference>
<gene>
    <name evidence="3" type="ORF">HXX08_00095</name>
    <name evidence="4" type="ORF">OZ401_001939</name>
</gene>
<name>A0A8T7LTQ4_9CHLR</name>
<reference evidence="3 5" key="1">
    <citation type="submission" date="2020-06" db="EMBL/GenBank/DDBJ databases">
        <title>Anoxygenic phototrophic Chloroflexota member uses a Type I reaction center.</title>
        <authorList>
            <person name="Tsuji J.M."/>
            <person name="Shaw N.A."/>
            <person name="Nagashima S."/>
            <person name="Venkiteswaran J."/>
            <person name="Schiff S.L."/>
            <person name="Hanada S."/>
            <person name="Tank M."/>
            <person name="Neufeld J.D."/>
        </authorList>
    </citation>
    <scope>NUCLEOTIDE SEQUENCE [LARGE SCALE GENOMIC DNA]</scope>
    <source>
        <strain evidence="3">L227-S17</strain>
    </source>
</reference>
<dbReference type="GO" id="GO:0015833">
    <property type="term" value="P:peptide transport"/>
    <property type="evidence" value="ECO:0007669"/>
    <property type="project" value="TreeGrafter"/>
</dbReference>
<dbReference type="CDD" id="cd00995">
    <property type="entry name" value="PBP2_NikA_DppA_OppA_like"/>
    <property type="match status" value="1"/>
</dbReference>
<dbReference type="Proteomes" id="UP001431572">
    <property type="component" value="Chromosome 1"/>
</dbReference>
<sequence length="621" mass="67304">MQKPKKLYVAVALFMVVTSLLAACGDNTATPVPATTAAATKAATTAAATTAAATTAAATTAAATTAAATTAAATTAAATTAAAGSDYVLSPVKQVTPPAASKGGNFSEIIMAELPSDVHPYPSAATNSDTSSEIGHFIWGGSLASFSYVDLKWHLEAAKDLKVSSDFKTFTWTLRSDLKWSDGSAITVDDYQFAYDNASKNDKANPDNDYVGIEDLQRTTSFKTDSATGTIIQTLDKLYPSSLALAYSTLVTPVPKKVWDGKTWYDPTKNPEMSKPTVTSGPYMVASFDPKAALVLKPNPNWYRGKANFDQFTIKPGSAQIVLEAVKTGQVDWAENIPPAQYAQAKADPSLDAQVDWPIVNSSYRYIEYNTKHTPMDDKAFRQAIVFALDKDNLRKVAENGLGTAVASWILPNDPFYNKSLNDYKYSLDTSKKLLADAGYKLDGGKLLGKDGKQISLTVIFPTSSNPRKLIATYLQQQLAQLGIDIKVDGKEFNAYLQQLTKTKDWDISLSAAGGGYPDPDSFRTSITSDSTQNNSGYSNKTVDDLFKQGIVEPDTAKRKVIYDQIQKILNDDVPISFLWTLPSPNAFAKKVTGYLPFSNSTYAWEDETSLPSSLRWYFQS</sequence>
<dbReference type="PROSITE" id="PS51257">
    <property type="entry name" value="PROKAR_LIPOPROTEIN"/>
    <property type="match status" value="1"/>
</dbReference>
<dbReference type="InterPro" id="IPR039424">
    <property type="entry name" value="SBP_5"/>
</dbReference>
<dbReference type="GO" id="GO:1904680">
    <property type="term" value="F:peptide transmembrane transporter activity"/>
    <property type="evidence" value="ECO:0007669"/>
    <property type="project" value="TreeGrafter"/>
</dbReference>
<proteinExistence type="predicted"/>
<dbReference type="PIRSF" id="PIRSF002741">
    <property type="entry name" value="MppA"/>
    <property type="match status" value="1"/>
</dbReference>
<evidence type="ECO:0000256" key="1">
    <source>
        <dbReference type="SAM" id="SignalP"/>
    </source>
</evidence>
<dbReference type="PANTHER" id="PTHR30290">
    <property type="entry name" value="PERIPLASMIC BINDING COMPONENT OF ABC TRANSPORTER"/>
    <property type="match status" value="1"/>
</dbReference>
<dbReference type="GO" id="GO:0043190">
    <property type="term" value="C:ATP-binding cassette (ABC) transporter complex"/>
    <property type="evidence" value="ECO:0007669"/>
    <property type="project" value="InterPro"/>
</dbReference>
<dbReference type="RefSeq" id="WP_341468031.1">
    <property type="nucleotide sequence ID" value="NZ_CP128399.1"/>
</dbReference>
<dbReference type="GO" id="GO:0042597">
    <property type="term" value="C:periplasmic space"/>
    <property type="evidence" value="ECO:0007669"/>
    <property type="project" value="UniProtKB-ARBA"/>
</dbReference>
<dbReference type="Proteomes" id="UP000521676">
    <property type="component" value="Unassembled WGS sequence"/>
</dbReference>
<organism evidence="3 5">
    <name type="scientific">Candidatus Chlorohelix allophototropha</name>
    <dbReference type="NCBI Taxonomy" id="3003348"/>
    <lineage>
        <taxon>Bacteria</taxon>
        <taxon>Bacillati</taxon>
        <taxon>Chloroflexota</taxon>
        <taxon>Chloroflexia</taxon>
        <taxon>Candidatus Chloroheliales</taxon>
        <taxon>Candidatus Chloroheliaceae</taxon>
        <taxon>Candidatus Chlorohelix</taxon>
    </lineage>
</organism>
<feature type="domain" description="Solute-binding protein family 5" evidence="2">
    <location>
        <begin position="156"/>
        <end position="534"/>
    </location>
</feature>
<dbReference type="Gene3D" id="3.90.76.10">
    <property type="entry name" value="Dipeptide-binding Protein, Domain 1"/>
    <property type="match status" value="1"/>
</dbReference>
<evidence type="ECO:0000313" key="4">
    <source>
        <dbReference type="EMBL" id="WJW66150.1"/>
    </source>
</evidence>
<evidence type="ECO:0000313" key="6">
    <source>
        <dbReference type="Proteomes" id="UP001431572"/>
    </source>
</evidence>
<evidence type="ECO:0000313" key="3">
    <source>
        <dbReference type="EMBL" id="NWJ44253.1"/>
    </source>
</evidence>
<dbReference type="EMBL" id="CP128399">
    <property type="protein sequence ID" value="WJW66150.1"/>
    <property type="molecule type" value="Genomic_DNA"/>
</dbReference>
<keyword evidence="1" id="KW-0732">Signal</keyword>
<evidence type="ECO:0000259" key="2">
    <source>
        <dbReference type="Pfam" id="PF00496"/>
    </source>
</evidence>